<proteinExistence type="predicted"/>
<gene>
    <name evidence="2" type="ORF">CK203_064840</name>
</gene>
<dbReference type="AlphaFoldDB" id="A0A438G3L4"/>
<evidence type="ECO:0000313" key="2">
    <source>
        <dbReference type="EMBL" id="RVW66798.1"/>
    </source>
</evidence>
<reference evidence="2 3" key="1">
    <citation type="journal article" date="2018" name="PLoS Genet.">
        <title>Population sequencing reveals clonal diversity and ancestral inbreeding in the grapevine cultivar Chardonnay.</title>
        <authorList>
            <person name="Roach M.J."/>
            <person name="Johnson D.L."/>
            <person name="Bohlmann J."/>
            <person name="van Vuuren H.J."/>
            <person name="Jones S.J."/>
            <person name="Pretorius I.S."/>
            <person name="Schmidt S.A."/>
            <person name="Borneman A.R."/>
        </authorList>
    </citation>
    <scope>NUCLEOTIDE SEQUENCE [LARGE SCALE GENOMIC DNA]</scope>
    <source>
        <strain evidence="3">cv. Chardonnay</strain>
        <tissue evidence="2">Leaf</tissue>
    </source>
</reference>
<feature type="transmembrane region" description="Helical" evidence="1">
    <location>
        <begin position="62"/>
        <end position="85"/>
    </location>
</feature>
<keyword evidence="1" id="KW-0472">Membrane</keyword>
<keyword evidence="1" id="KW-1133">Transmembrane helix</keyword>
<protein>
    <submittedName>
        <fullName evidence="2">Uncharacterized protein</fullName>
    </submittedName>
</protein>
<dbReference type="EMBL" id="QGNW01000625">
    <property type="protein sequence ID" value="RVW66798.1"/>
    <property type="molecule type" value="Genomic_DNA"/>
</dbReference>
<dbReference type="Proteomes" id="UP000288805">
    <property type="component" value="Unassembled WGS sequence"/>
</dbReference>
<comment type="caution">
    <text evidence="2">The sequence shown here is derived from an EMBL/GenBank/DDBJ whole genome shotgun (WGS) entry which is preliminary data.</text>
</comment>
<evidence type="ECO:0000313" key="3">
    <source>
        <dbReference type="Proteomes" id="UP000288805"/>
    </source>
</evidence>
<evidence type="ECO:0000256" key="1">
    <source>
        <dbReference type="SAM" id="Phobius"/>
    </source>
</evidence>
<accession>A0A438G3L4</accession>
<sequence length="155" mass="18303">MQGHDTERCLTLHHAIQDLIDSGVVDLVRPSTNGIWCFGTFQDEDLGQSAWVHRLVVVQLRALFILIMVIIRVIFHFVEVVSRWFDPRRALHDDRWIVMREWLDCLMMLLRQMDRHGASRFEPLHMTSESRDDQRWELSHDFRGVAMTMLDGCQS</sequence>
<keyword evidence="1" id="KW-0812">Transmembrane</keyword>
<organism evidence="2 3">
    <name type="scientific">Vitis vinifera</name>
    <name type="common">Grape</name>
    <dbReference type="NCBI Taxonomy" id="29760"/>
    <lineage>
        <taxon>Eukaryota</taxon>
        <taxon>Viridiplantae</taxon>
        <taxon>Streptophyta</taxon>
        <taxon>Embryophyta</taxon>
        <taxon>Tracheophyta</taxon>
        <taxon>Spermatophyta</taxon>
        <taxon>Magnoliopsida</taxon>
        <taxon>eudicotyledons</taxon>
        <taxon>Gunneridae</taxon>
        <taxon>Pentapetalae</taxon>
        <taxon>rosids</taxon>
        <taxon>Vitales</taxon>
        <taxon>Vitaceae</taxon>
        <taxon>Viteae</taxon>
        <taxon>Vitis</taxon>
    </lineage>
</organism>
<name>A0A438G3L4_VITVI</name>